<keyword evidence="4 6" id="KW-1133">Transmembrane helix</keyword>
<feature type="transmembrane region" description="Helical" evidence="6">
    <location>
        <begin position="12"/>
        <end position="35"/>
    </location>
</feature>
<dbReference type="AlphaFoldDB" id="A0A2W5V4I7"/>
<protein>
    <submittedName>
        <fullName evidence="8">GtrA family protein</fullName>
    </submittedName>
</protein>
<accession>A0A2W5V4I7</accession>
<feature type="transmembrane region" description="Helical" evidence="6">
    <location>
        <begin position="80"/>
        <end position="104"/>
    </location>
</feature>
<comment type="subcellular location">
    <subcellularLocation>
        <location evidence="1">Membrane</location>
        <topology evidence="1">Multi-pass membrane protein</topology>
    </subcellularLocation>
</comment>
<dbReference type="InterPro" id="IPR051401">
    <property type="entry name" value="GtrA_CellWall_Glycosyl"/>
</dbReference>
<evidence type="ECO:0000256" key="1">
    <source>
        <dbReference type="ARBA" id="ARBA00004141"/>
    </source>
</evidence>
<evidence type="ECO:0000313" key="8">
    <source>
        <dbReference type="EMBL" id="PZR34232.1"/>
    </source>
</evidence>
<sequence>MSALLTPARREFLVSALRYGLAGVVNTLVGFSIIVALDVGLRLPAHLANAIGYAVGICVSFALSKLFVFKARRTTRSAPLRYVVAVAGAFALNQGVLTVAKLVLPHGALWSVAAQGAAAVSYTAALFLLSHFWVFAHVSEEPAPTARS</sequence>
<dbReference type="EMBL" id="QFQZ01000030">
    <property type="protein sequence ID" value="PZR34232.1"/>
    <property type="molecule type" value="Genomic_DNA"/>
</dbReference>
<dbReference type="Pfam" id="PF04138">
    <property type="entry name" value="GtrA_DPMS_TM"/>
    <property type="match status" value="1"/>
</dbReference>
<dbReference type="GO" id="GO:0000271">
    <property type="term" value="P:polysaccharide biosynthetic process"/>
    <property type="evidence" value="ECO:0007669"/>
    <property type="project" value="InterPro"/>
</dbReference>
<proteinExistence type="inferred from homology"/>
<feature type="transmembrane region" description="Helical" evidence="6">
    <location>
        <begin position="116"/>
        <end position="138"/>
    </location>
</feature>
<gene>
    <name evidence="8" type="ORF">DI526_11030</name>
</gene>
<evidence type="ECO:0000256" key="6">
    <source>
        <dbReference type="SAM" id="Phobius"/>
    </source>
</evidence>
<reference evidence="8 9" key="1">
    <citation type="submission" date="2017-08" db="EMBL/GenBank/DDBJ databases">
        <title>Infants hospitalized years apart are colonized by the same room-sourced microbial strains.</title>
        <authorList>
            <person name="Brooks B."/>
            <person name="Olm M.R."/>
            <person name="Firek B.A."/>
            <person name="Baker R."/>
            <person name="Thomas B.C."/>
            <person name="Morowitz M.J."/>
            <person name="Banfield J.F."/>
        </authorList>
    </citation>
    <scope>NUCLEOTIDE SEQUENCE [LARGE SCALE GENOMIC DNA]</scope>
    <source>
        <strain evidence="8">S2_003_000_R2_4</strain>
    </source>
</reference>
<dbReference type="PANTHER" id="PTHR38459:SF1">
    <property type="entry name" value="PROPHAGE BACTOPRENOL-LINKED GLUCOSE TRANSLOCASE HOMOLOG"/>
    <property type="match status" value="1"/>
</dbReference>
<organism evidence="8 9">
    <name type="scientific">Caulobacter segnis</name>
    <dbReference type="NCBI Taxonomy" id="88688"/>
    <lineage>
        <taxon>Bacteria</taxon>
        <taxon>Pseudomonadati</taxon>
        <taxon>Pseudomonadota</taxon>
        <taxon>Alphaproteobacteria</taxon>
        <taxon>Caulobacterales</taxon>
        <taxon>Caulobacteraceae</taxon>
        <taxon>Caulobacter</taxon>
    </lineage>
</organism>
<evidence type="ECO:0000259" key="7">
    <source>
        <dbReference type="Pfam" id="PF04138"/>
    </source>
</evidence>
<feature type="transmembrane region" description="Helical" evidence="6">
    <location>
        <begin position="47"/>
        <end position="68"/>
    </location>
</feature>
<comment type="caution">
    <text evidence="8">The sequence shown here is derived from an EMBL/GenBank/DDBJ whole genome shotgun (WGS) entry which is preliminary data.</text>
</comment>
<keyword evidence="5 6" id="KW-0472">Membrane</keyword>
<dbReference type="RefSeq" id="WP_304277607.1">
    <property type="nucleotide sequence ID" value="NZ_QFQZ01000030.1"/>
</dbReference>
<comment type="similarity">
    <text evidence="2">Belongs to the GtrA family.</text>
</comment>
<dbReference type="GO" id="GO:0005886">
    <property type="term" value="C:plasma membrane"/>
    <property type="evidence" value="ECO:0007669"/>
    <property type="project" value="TreeGrafter"/>
</dbReference>
<name>A0A2W5V4I7_9CAUL</name>
<evidence type="ECO:0000256" key="2">
    <source>
        <dbReference type="ARBA" id="ARBA00009399"/>
    </source>
</evidence>
<keyword evidence="3 6" id="KW-0812">Transmembrane</keyword>
<dbReference type="PANTHER" id="PTHR38459">
    <property type="entry name" value="PROPHAGE BACTOPRENOL-LINKED GLUCOSE TRANSLOCASE HOMOLOG"/>
    <property type="match status" value="1"/>
</dbReference>
<feature type="domain" description="GtrA/DPMS transmembrane" evidence="7">
    <location>
        <begin position="18"/>
        <end position="135"/>
    </location>
</feature>
<dbReference type="InterPro" id="IPR007267">
    <property type="entry name" value="GtrA_DPMS_TM"/>
</dbReference>
<dbReference type="Proteomes" id="UP000249393">
    <property type="component" value="Unassembled WGS sequence"/>
</dbReference>
<evidence type="ECO:0000256" key="3">
    <source>
        <dbReference type="ARBA" id="ARBA00022692"/>
    </source>
</evidence>
<evidence type="ECO:0000313" key="9">
    <source>
        <dbReference type="Proteomes" id="UP000249393"/>
    </source>
</evidence>
<evidence type="ECO:0000256" key="5">
    <source>
        <dbReference type="ARBA" id="ARBA00023136"/>
    </source>
</evidence>
<evidence type="ECO:0000256" key="4">
    <source>
        <dbReference type="ARBA" id="ARBA00022989"/>
    </source>
</evidence>